<dbReference type="AlphaFoldDB" id="B6G926"/>
<feature type="domain" description="Aminoglycoside phosphotransferase" evidence="2">
    <location>
        <begin position="36"/>
        <end position="278"/>
    </location>
</feature>
<dbReference type="SUPFAM" id="SSF56112">
    <property type="entry name" value="Protein kinase-like (PK-like)"/>
    <property type="match status" value="1"/>
</dbReference>
<accession>B6G926</accession>
<proteinExistence type="inferred from homology"/>
<dbReference type="STRING" id="445975.COLSTE_00567"/>
<organism evidence="3 4">
    <name type="scientific">Collinsella stercoris DSM 13279</name>
    <dbReference type="NCBI Taxonomy" id="445975"/>
    <lineage>
        <taxon>Bacteria</taxon>
        <taxon>Bacillati</taxon>
        <taxon>Actinomycetota</taxon>
        <taxon>Coriobacteriia</taxon>
        <taxon>Coriobacteriales</taxon>
        <taxon>Coriobacteriaceae</taxon>
        <taxon>Collinsella</taxon>
    </lineage>
</organism>
<keyword evidence="4" id="KW-1185">Reference proteome</keyword>
<dbReference type="HOGENOM" id="CLU_044821_2_0_11"/>
<dbReference type="Proteomes" id="UP000003560">
    <property type="component" value="Unassembled WGS sequence"/>
</dbReference>
<dbReference type="PANTHER" id="PTHR21064">
    <property type="entry name" value="AMINOGLYCOSIDE PHOSPHOTRANSFERASE DOMAIN-CONTAINING PROTEIN-RELATED"/>
    <property type="match status" value="1"/>
</dbReference>
<dbReference type="InterPro" id="IPR002575">
    <property type="entry name" value="Aminoglycoside_PTrfase"/>
</dbReference>
<dbReference type="PANTHER" id="PTHR21064:SF6">
    <property type="entry name" value="AMINOGLYCOSIDE PHOSPHOTRANSFERASE DOMAIN-CONTAINING PROTEIN"/>
    <property type="match status" value="1"/>
</dbReference>
<dbReference type="InterPro" id="IPR050249">
    <property type="entry name" value="Pseudomonas-type_ThrB"/>
</dbReference>
<dbReference type="eggNOG" id="COG2334">
    <property type="taxonomic scope" value="Bacteria"/>
</dbReference>
<evidence type="ECO:0000259" key="2">
    <source>
        <dbReference type="Pfam" id="PF01636"/>
    </source>
</evidence>
<keyword evidence="3" id="KW-0808">Transferase</keyword>
<protein>
    <submittedName>
        <fullName evidence="3">Phosphotransferase enzyme family</fullName>
    </submittedName>
</protein>
<evidence type="ECO:0000313" key="3">
    <source>
        <dbReference type="EMBL" id="EEA91223.1"/>
    </source>
</evidence>
<evidence type="ECO:0000313" key="4">
    <source>
        <dbReference type="Proteomes" id="UP000003560"/>
    </source>
</evidence>
<dbReference type="GO" id="GO:0004413">
    <property type="term" value="F:homoserine kinase activity"/>
    <property type="evidence" value="ECO:0007669"/>
    <property type="project" value="TreeGrafter"/>
</dbReference>
<dbReference type="GO" id="GO:0009088">
    <property type="term" value="P:threonine biosynthetic process"/>
    <property type="evidence" value="ECO:0007669"/>
    <property type="project" value="TreeGrafter"/>
</dbReference>
<gene>
    <name evidence="3" type="ORF">COLSTE_00567</name>
</gene>
<dbReference type="OrthoDB" id="241498at2"/>
<comment type="similarity">
    <text evidence="1">Belongs to the pseudomonas-type ThrB family.</text>
</comment>
<dbReference type="InterPro" id="IPR011009">
    <property type="entry name" value="Kinase-like_dom_sf"/>
</dbReference>
<dbReference type="Pfam" id="PF01636">
    <property type="entry name" value="APH"/>
    <property type="match status" value="1"/>
</dbReference>
<dbReference type="RefSeq" id="WP_006720229.1">
    <property type="nucleotide sequence ID" value="NZ_CP085935.1"/>
</dbReference>
<reference evidence="3 4" key="1">
    <citation type="submission" date="2008-10" db="EMBL/GenBank/DDBJ databases">
        <title>Draft genome sequence of Collinsella stercoris (DSM 13279).</title>
        <authorList>
            <person name="Sudarsanam P."/>
            <person name="Ley R."/>
            <person name="Guruge J."/>
            <person name="Turnbaugh P.J."/>
            <person name="Mahowald M."/>
            <person name="Liep D."/>
            <person name="Gordon J."/>
        </authorList>
    </citation>
    <scope>NUCLEOTIDE SEQUENCE [LARGE SCALE GENOMIC DNA]</scope>
    <source>
        <strain evidence="3 4">DSM 13279</strain>
    </source>
</reference>
<dbReference type="Gene3D" id="3.90.1200.10">
    <property type="match status" value="1"/>
</dbReference>
<evidence type="ECO:0000256" key="1">
    <source>
        <dbReference type="ARBA" id="ARBA00038240"/>
    </source>
</evidence>
<comment type="caution">
    <text evidence="3">The sequence shown here is derived from an EMBL/GenBank/DDBJ whole genome shotgun (WGS) entry which is preliminary data.</text>
</comment>
<dbReference type="EMBL" id="ABXJ01000030">
    <property type="protein sequence ID" value="EEA91223.1"/>
    <property type="molecule type" value="Genomic_DNA"/>
</dbReference>
<name>B6G926_9ACTN</name>
<dbReference type="GeneID" id="98002881"/>
<sequence length="334" mass="38536">MATNFENPEMFQRVASEAASRYPYELTACRLLAFSENATYLVYDPETDEKLFVLRVGRPGYHTYEEYESEIAWLRQINDYTPLTVANPIAARDGSYIQVVEVPEEDLTCYCMGTEFLTGETLEHDNAPDAAPRHFELLGETTAYLHRQTEIWNGTKDIKRPHWDVDTMIGPDGIWGDWRDYPEMTPEAEVAIARCCEIIRKRLERYGKTPQNYGVIHADLRDTNIIVEGDVIKVIDFDDFGFGWHLHDLAGALSFIEDREDVPDLVNAWLDGYRKVLPFTDTDFVEIDTFILQRRIQMMAWLGSHQDSTPVQGYMEGFLEGTMGLVKRYLRLFG</sequence>
<reference evidence="3 4" key="2">
    <citation type="submission" date="2008-10" db="EMBL/GenBank/DDBJ databases">
        <authorList>
            <person name="Fulton L."/>
            <person name="Clifton S."/>
            <person name="Fulton B."/>
            <person name="Xu J."/>
            <person name="Minx P."/>
            <person name="Pepin K.H."/>
            <person name="Johnson M."/>
            <person name="Thiruvilangam P."/>
            <person name="Bhonagiri V."/>
            <person name="Nash W.E."/>
            <person name="Mardis E.R."/>
            <person name="Wilson R.K."/>
        </authorList>
    </citation>
    <scope>NUCLEOTIDE SEQUENCE [LARGE SCALE GENOMIC DNA]</scope>
    <source>
        <strain evidence="3 4">DSM 13279</strain>
    </source>
</reference>